<dbReference type="PANTHER" id="PTHR13693">
    <property type="entry name" value="CLASS II AMINOTRANSFERASE/8-AMINO-7-OXONONANOATE SYNTHASE"/>
    <property type="match status" value="1"/>
</dbReference>
<keyword evidence="5 6" id="KW-0663">Pyridoxal phosphate</keyword>
<dbReference type="Proteomes" id="UP000002297">
    <property type="component" value="Chromosome"/>
</dbReference>
<dbReference type="Gene3D" id="3.90.1150.10">
    <property type="entry name" value="Aspartate Aminotransferase, domain 1"/>
    <property type="match status" value="1"/>
</dbReference>
<dbReference type="PROSITE" id="PS00599">
    <property type="entry name" value="AA_TRANSFER_CLASS_2"/>
    <property type="match status" value="1"/>
</dbReference>
<dbReference type="Gene3D" id="3.40.640.10">
    <property type="entry name" value="Type I PLP-dependent aspartate aminotransferase-like (Major domain)"/>
    <property type="match status" value="1"/>
</dbReference>
<evidence type="ECO:0000313" key="8">
    <source>
        <dbReference type="EMBL" id="EAP88165.1"/>
    </source>
</evidence>
<comment type="pathway">
    <text evidence="2">Lipid metabolism.</text>
</comment>
<evidence type="ECO:0000313" key="9">
    <source>
        <dbReference type="Proteomes" id="UP000002297"/>
    </source>
</evidence>
<dbReference type="EMBL" id="CP002046">
    <property type="protein sequence ID" value="EAP88165.1"/>
    <property type="molecule type" value="Genomic_DNA"/>
</dbReference>
<dbReference type="OrthoDB" id="9807157at2"/>
<dbReference type="RefSeq" id="WP_013186840.1">
    <property type="nucleotide sequence ID" value="NC_014230.1"/>
</dbReference>
<dbReference type="KEGG" id="cat:CA2559_05380"/>
<keyword evidence="9" id="KW-1185">Reference proteome</keyword>
<dbReference type="InterPro" id="IPR015421">
    <property type="entry name" value="PyrdxlP-dep_Trfase_major"/>
</dbReference>
<keyword evidence="4" id="KW-0808">Transferase</keyword>
<comment type="similarity">
    <text evidence="3">Belongs to the class-II pyridoxal-phosphate-dependent aminotransferase family. BioF subfamily.</text>
</comment>
<gene>
    <name evidence="8" type="ordered locus">CA2559_05380</name>
</gene>
<evidence type="ECO:0000256" key="1">
    <source>
        <dbReference type="ARBA" id="ARBA00001933"/>
    </source>
</evidence>
<proteinExistence type="inferred from homology"/>
<dbReference type="InterPro" id="IPR001917">
    <property type="entry name" value="Aminotrans_II_pyridoxalP_BS"/>
</dbReference>
<dbReference type="eggNOG" id="COG0156">
    <property type="taxonomic scope" value="Bacteria"/>
</dbReference>
<dbReference type="AlphaFoldDB" id="A3U7E8"/>
<dbReference type="InterPro" id="IPR015422">
    <property type="entry name" value="PyrdxlP-dep_Trfase_small"/>
</dbReference>
<feature type="domain" description="Aminotransferase class I/classII large" evidence="7">
    <location>
        <begin position="27"/>
        <end position="370"/>
    </location>
</feature>
<comment type="cofactor">
    <cofactor evidence="1 6">
        <name>pyridoxal 5'-phosphate</name>
        <dbReference type="ChEBI" id="CHEBI:597326"/>
    </cofactor>
</comment>
<evidence type="ECO:0000256" key="6">
    <source>
        <dbReference type="RuleBase" id="RU003693"/>
    </source>
</evidence>
<evidence type="ECO:0000256" key="4">
    <source>
        <dbReference type="ARBA" id="ARBA00022679"/>
    </source>
</evidence>
<dbReference type="Pfam" id="PF00155">
    <property type="entry name" value="Aminotran_1_2"/>
    <property type="match status" value="1"/>
</dbReference>
<evidence type="ECO:0000256" key="2">
    <source>
        <dbReference type="ARBA" id="ARBA00005189"/>
    </source>
</evidence>
<evidence type="ECO:0000256" key="3">
    <source>
        <dbReference type="ARBA" id="ARBA00010008"/>
    </source>
</evidence>
<dbReference type="InterPro" id="IPR015424">
    <property type="entry name" value="PyrdxlP-dep_Trfase"/>
</dbReference>
<protein>
    <submittedName>
        <fullName evidence="8">Putative 8-amino-7-oxononanoate synthase</fullName>
    </submittedName>
</protein>
<dbReference type="GO" id="GO:0009102">
    <property type="term" value="P:biotin biosynthetic process"/>
    <property type="evidence" value="ECO:0007669"/>
    <property type="project" value="TreeGrafter"/>
</dbReference>
<dbReference type="SUPFAM" id="SSF53383">
    <property type="entry name" value="PLP-dependent transferases"/>
    <property type="match status" value="1"/>
</dbReference>
<dbReference type="InterPro" id="IPR004839">
    <property type="entry name" value="Aminotransferase_I/II_large"/>
</dbReference>
<dbReference type="PANTHER" id="PTHR13693:SF77">
    <property type="entry name" value="8-AMINO-7-OXONONANOATE SYNTHASE"/>
    <property type="match status" value="1"/>
</dbReference>
<accession>A3U7E8</accession>
<name>A3U7E8_CROAH</name>
<reference evidence="8 9" key="1">
    <citation type="journal article" date="2010" name="J. Bacteriol.">
        <title>The complete genome sequence of Croceibacter atlanticus HTCC2559T.</title>
        <authorList>
            <person name="Oh H.M."/>
            <person name="Kang I."/>
            <person name="Ferriera S."/>
            <person name="Giovannoni S.J."/>
            <person name="Cho J.C."/>
        </authorList>
    </citation>
    <scope>NUCLEOTIDE SEQUENCE [LARGE SCALE GENOMIC DNA]</scope>
    <source>
        <strain evidence="9">ATCC BAA-628 / HTCC2559 / KCTC 12090</strain>
    </source>
</reference>
<evidence type="ECO:0000259" key="7">
    <source>
        <dbReference type="Pfam" id="PF00155"/>
    </source>
</evidence>
<dbReference type="GeneID" id="89452865"/>
<sequence>MLPERLQKKIDLRKDNNSLRALRLPQNLIDFSSNDYLGFSKLISDAKIHLEEHSILNGATGSRLLSGHSALFEKTEQQIAGFHNAEAALLFNSGYDANLGLLSAILMRGDVVFYDEWSHASIRDGITMGYAKAIKFKHNNLDHLKQLLDKFKGTAECYIVTESVFSMDGDQPDLNQIVNLSKAYNANLIIDEAHAIGVFGNKGEGVIQDLGLETQVFARIVTYGKAMGCHGAAILGSVGLKEFLVNFSRPFIYTTAMPPHSLLAIGSAYNILQNNKGINCLEKLQNNINAFKREVARLRLDKLFIESSSAIQSCIVPGNNRVKKASEFLGEKGYDVRPILSPTVPEGKERLRFCIHSFNSKVEITQVLQHLATFVSHGKQL</sequence>
<evidence type="ECO:0000256" key="5">
    <source>
        <dbReference type="ARBA" id="ARBA00022898"/>
    </source>
</evidence>
<dbReference type="InterPro" id="IPR050087">
    <property type="entry name" value="AON_synthase_class-II"/>
</dbReference>
<dbReference type="GO" id="GO:0030170">
    <property type="term" value="F:pyridoxal phosphate binding"/>
    <property type="evidence" value="ECO:0007669"/>
    <property type="project" value="InterPro"/>
</dbReference>
<dbReference type="HOGENOM" id="CLU_015846_11_2_10"/>
<dbReference type="STRING" id="216432.CA2559_05380"/>
<dbReference type="GO" id="GO:0016740">
    <property type="term" value="F:transferase activity"/>
    <property type="evidence" value="ECO:0007669"/>
    <property type="project" value="UniProtKB-KW"/>
</dbReference>
<organism evidence="8 9">
    <name type="scientific">Croceibacter atlanticus (strain ATCC BAA-628 / JCM 21780 / CIP 108009 / IAM 15332 / KCTC 12090 / HTCC2559)</name>
    <dbReference type="NCBI Taxonomy" id="216432"/>
    <lineage>
        <taxon>Bacteria</taxon>
        <taxon>Pseudomonadati</taxon>
        <taxon>Bacteroidota</taxon>
        <taxon>Flavobacteriia</taxon>
        <taxon>Flavobacteriales</taxon>
        <taxon>Flavobacteriaceae</taxon>
        <taxon>Croceibacter</taxon>
    </lineage>
</organism>